<feature type="chain" id="PRO_5028373620" description="Outer membrane protein" evidence="1">
    <location>
        <begin position="20"/>
        <end position="286"/>
    </location>
</feature>
<keyword evidence="1" id="KW-0732">Signal</keyword>
<sequence>MKISSTLFLSMFLITAVYAEKEEHHEHVGTTNIKLNYEILDFENSKKKTDGKRYGVEIDQQSNAHHYRVYYERTDTETTAVLPKDLEVNKYALKYDYSLNKKNSLSLSYINIDDNLMKETDGGNIYGIGYKHKALTLTQYLSDYDNFDVYQTDLKFGMKKKFDKLVVKGGVIGKYIHLKNKDSNNFSKKAKTDYFTTGLKVHADYGDYHASAGTYMGTRVFAVMNEGLQVQHHAMEFKESYMVDVGKKFDQVLVHLRYAKHNAKEIPIDNDHVKVENIAFDLEYQF</sequence>
<dbReference type="EMBL" id="CACVAP010000068">
    <property type="protein sequence ID" value="CAA6812669.1"/>
    <property type="molecule type" value="Genomic_DNA"/>
</dbReference>
<organism evidence="2">
    <name type="scientific">uncultured Sulfurovum sp</name>
    <dbReference type="NCBI Taxonomy" id="269237"/>
    <lineage>
        <taxon>Bacteria</taxon>
        <taxon>Pseudomonadati</taxon>
        <taxon>Campylobacterota</taxon>
        <taxon>Epsilonproteobacteria</taxon>
        <taxon>Campylobacterales</taxon>
        <taxon>Sulfurovaceae</taxon>
        <taxon>Sulfurovum</taxon>
        <taxon>environmental samples</taxon>
    </lineage>
</organism>
<dbReference type="SUPFAM" id="SSF56935">
    <property type="entry name" value="Porins"/>
    <property type="match status" value="1"/>
</dbReference>
<dbReference type="Gene3D" id="2.40.160.10">
    <property type="entry name" value="Porin"/>
    <property type="match status" value="1"/>
</dbReference>
<dbReference type="InterPro" id="IPR023614">
    <property type="entry name" value="Porin_dom_sf"/>
</dbReference>
<reference evidence="2" key="1">
    <citation type="submission" date="2020-01" db="EMBL/GenBank/DDBJ databases">
        <authorList>
            <person name="Meier V. D."/>
            <person name="Meier V D."/>
        </authorList>
    </citation>
    <scope>NUCLEOTIDE SEQUENCE</scope>
    <source>
        <strain evidence="2">HLG_WM_MAG_06</strain>
    </source>
</reference>
<evidence type="ECO:0000313" key="2">
    <source>
        <dbReference type="EMBL" id="CAA6812669.1"/>
    </source>
</evidence>
<protein>
    <recommendedName>
        <fullName evidence="3">Outer membrane protein</fullName>
    </recommendedName>
</protein>
<feature type="signal peptide" evidence="1">
    <location>
        <begin position="1"/>
        <end position="19"/>
    </location>
</feature>
<gene>
    <name evidence="2" type="ORF">HELGO_WM5594</name>
</gene>
<proteinExistence type="predicted"/>
<dbReference type="AlphaFoldDB" id="A0A6S6SVU4"/>
<evidence type="ECO:0000256" key="1">
    <source>
        <dbReference type="SAM" id="SignalP"/>
    </source>
</evidence>
<name>A0A6S6SVU4_9BACT</name>
<accession>A0A6S6SVU4</accession>
<evidence type="ECO:0008006" key="3">
    <source>
        <dbReference type="Google" id="ProtNLM"/>
    </source>
</evidence>